<name>A0A365P2W7_9FLAO</name>
<evidence type="ECO:0000313" key="1">
    <source>
        <dbReference type="EMBL" id="RBA28856.1"/>
    </source>
</evidence>
<sequence length="133" mass="15811">MIFGLLLSCNASQGNKTFSDTKNPNNDTIRISNEELEYEIIIFDPSFNAWLMSHARPRGYYSQSYLEARNRVWVLEWNTRANLPLQNRNLYEMRIDYDSHTNYGYEVNYLLFNYLVYFQQKNNVNLGGFSPRI</sequence>
<organism evidence="1 2">
    <name type="scientific">Flavobacterium tibetense</name>
    <dbReference type="NCBI Taxonomy" id="2233533"/>
    <lineage>
        <taxon>Bacteria</taxon>
        <taxon>Pseudomonadati</taxon>
        <taxon>Bacteroidota</taxon>
        <taxon>Flavobacteriia</taxon>
        <taxon>Flavobacteriales</taxon>
        <taxon>Flavobacteriaceae</taxon>
        <taxon>Flavobacterium</taxon>
    </lineage>
</organism>
<comment type="caution">
    <text evidence="1">The sequence shown here is derived from an EMBL/GenBank/DDBJ whole genome shotgun (WGS) entry which is preliminary data.</text>
</comment>
<proteinExistence type="predicted"/>
<accession>A0A365P2W7</accession>
<keyword evidence="2" id="KW-1185">Reference proteome</keyword>
<dbReference type="OrthoDB" id="1119488at2"/>
<evidence type="ECO:0000313" key="2">
    <source>
        <dbReference type="Proteomes" id="UP000253319"/>
    </source>
</evidence>
<dbReference type="EMBL" id="QLST01000005">
    <property type="protein sequence ID" value="RBA28856.1"/>
    <property type="molecule type" value="Genomic_DNA"/>
</dbReference>
<protein>
    <submittedName>
        <fullName evidence="1">Uncharacterized protein</fullName>
    </submittedName>
</protein>
<dbReference type="Proteomes" id="UP000253319">
    <property type="component" value="Unassembled WGS sequence"/>
</dbReference>
<dbReference type="RefSeq" id="WP_113988657.1">
    <property type="nucleotide sequence ID" value="NZ_QLST01000005.1"/>
</dbReference>
<gene>
    <name evidence="1" type="ORF">DPN68_05585</name>
</gene>
<reference evidence="1 2" key="1">
    <citation type="submission" date="2018-06" db="EMBL/GenBank/DDBJ databases">
        <title>Flavobacterium tibetense sp. nov., isolated from a wetland YonghuCo on Tibetan Plateau.</title>
        <authorList>
            <person name="Xing P."/>
            <person name="Phurbu D."/>
            <person name="Lu H."/>
        </authorList>
    </citation>
    <scope>NUCLEOTIDE SEQUENCE [LARGE SCALE GENOMIC DNA]</scope>
    <source>
        <strain evidence="1 2">YH5</strain>
    </source>
</reference>
<dbReference type="Pfam" id="PF19643">
    <property type="entry name" value="DUF6146"/>
    <property type="match status" value="1"/>
</dbReference>
<dbReference type="InterPro" id="IPR046144">
    <property type="entry name" value="DUF6146"/>
</dbReference>
<dbReference type="AlphaFoldDB" id="A0A365P2W7"/>